<accession>A0A8H7TXE6</accession>
<gene>
    <name evidence="1" type="ORF">IEO21_10580</name>
</gene>
<reference evidence="1" key="1">
    <citation type="submission" date="2020-11" db="EMBL/GenBank/DDBJ databases">
        <authorList>
            <person name="Koelle M."/>
            <person name="Horta M.A.C."/>
            <person name="Nowrousian M."/>
            <person name="Ohm R.A."/>
            <person name="Benz P."/>
            <person name="Pilgard A."/>
        </authorList>
    </citation>
    <scope>NUCLEOTIDE SEQUENCE</scope>
    <source>
        <strain evidence="1">FPRL280</strain>
    </source>
</reference>
<evidence type="ECO:0000313" key="2">
    <source>
        <dbReference type="Proteomes" id="UP000639403"/>
    </source>
</evidence>
<organism evidence="1 2">
    <name type="scientific">Rhodonia placenta</name>
    <dbReference type="NCBI Taxonomy" id="104341"/>
    <lineage>
        <taxon>Eukaryota</taxon>
        <taxon>Fungi</taxon>
        <taxon>Dikarya</taxon>
        <taxon>Basidiomycota</taxon>
        <taxon>Agaricomycotina</taxon>
        <taxon>Agaricomycetes</taxon>
        <taxon>Polyporales</taxon>
        <taxon>Adustoporiaceae</taxon>
        <taxon>Rhodonia</taxon>
    </lineage>
</organism>
<dbReference type="EMBL" id="JADOXO010000919">
    <property type="protein sequence ID" value="KAF9799361.1"/>
    <property type="molecule type" value="Genomic_DNA"/>
</dbReference>
<proteinExistence type="predicted"/>
<protein>
    <submittedName>
        <fullName evidence="1">Uncharacterized protein</fullName>
    </submittedName>
</protein>
<comment type="caution">
    <text evidence="1">The sequence shown here is derived from an EMBL/GenBank/DDBJ whole genome shotgun (WGS) entry which is preliminary data.</text>
</comment>
<dbReference type="AlphaFoldDB" id="A0A8H7TXE6"/>
<dbReference type="Proteomes" id="UP000639403">
    <property type="component" value="Unassembled WGS sequence"/>
</dbReference>
<name>A0A8H7TXE6_9APHY</name>
<sequence>MRSPRHRTGCSNSIHLRSSLPFVH</sequence>
<reference evidence="1" key="2">
    <citation type="journal article" name="Front. Microbiol.">
        <title>Degradative Capacity of Two Strains of Rhodonia placenta: From Phenotype to Genotype.</title>
        <authorList>
            <person name="Kolle M."/>
            <person name="Horta M.A.C."/>
            <person name="Nowrousian M."/>
            <person name="Ohm R.A."/>
            <person name="Benz J.P."/>
            <person name="Pilgard A."/>
        </authorList>
    </citation>
    <scope>NUCLEOTIDE SEQUENCE</scope>
    <source>
        <strain evidence="1">FPRL280</strain>
    </source>
</reference>
<evidence type="ECO:0000313" key="1">
    <source>
        <dbReference type="EMBL" id="KAF9799361.1"/>
    </source>
</evidence>